<dbReference type="InterPro" id="IPR050811">
    <property type="entry name" value="Phosphate_ABC_transporter"/>
</dbReference>
<comment type="caution">
    <text evidence="3">The sequence shown here is derived from an EMBL/GenBank/DDBJ whole genome shotgun (WGS) entry which is preliminary data.</text>
</comment>
<protein>
    <submittedName>
        <fullName evidence="3">Phosphate ABC transporter substrate-binding protein, PhoT family</fullName>
    </submittedName>
</protein>
<gene>
    <name evidence="3" type="ORF">MPEBLZ_01779</name>
</gene>
<evidence type="ECO:0000313" key="3">
    <source>
        <dbReference type="EMBL" id="KPQ43596.1"/>
    </source>
</evidence>
<dbReference type="InterPro" id="IPR024370">
    <property type="entry name" value="PBP_domain"/>
</dbReference>
<sequence>MKNKMVFLMLFIISVLVAGCIGDSTENSKQQTELSGVLKLDGSTTVYPIAKTASEEFMKLHPAVTIDVQQSSTGEGLVKFLAGETDISDATRAPKDNEYAEAKQKGMKLHMIVISNDAVGVIVHPSNPLSDLTTAQLKAIYFDGTVTDWSQITNGTKKGKIKIYNTDPKISGTAELFNTKIAGSADKQYVAGTTIIHPTPLMIPTIRMILTVSHIPL</sequence>
<dbReference type="PROSITE" id="PS51257">
    <property type="entry name" value="PROKAR_LIPOPROTEIN"/>
    <property type="match status" value="1"/>
</dbReference>
<proteinExistence type="predicted"/>
<name>A0A0P7ZFN2_9EURY</name>
<evidence type="ECO:0000256" key="1">
    <source>
        <dbReference type="ARBA" id="ARBA00022729"/>
    </source>
</evidence>
<dbReference type="Pfam" id="PF12849">
    <property type="entry name" value="PBP_like_2"/>
    <property type="match status" value="1"/>
</dbReference>
<reference evidence="3 4" key="1">
    <citation type="submission" date="2015-09" db="EMBL/GenBank/DDBJ databases">
        <title>A metagenomics-based metabolic model of nitrate-dependent anaerobic oxidation of methane by Methanoperedens-like archaea.</title>
        <authorList>
            <person name="Arshad A."/>
            <person name="Speth D.R."/>
            <person name="De Graaf R.M."/>
            <person name="Op Den Camp H.J."/>
            <person name="Jetten M.S."/>
            <person name="Welte C.U."/>
        </authorList>
    </citation>
    <scope>NUCLEOTIDE SEQUENCE [LARGE SCALE GENOMIC DNA]</scope>
</reference>
<evidence type="ECO:0000313" key="4">
    <source>
        <dbReference type="Proteomes" id="UP000050360"/>
    </source>
</evidence>
<keyword evidence="1" id="KW-0732">Signal</keyword>
<dbReference type="PANTHER" id="PTHR30570">
    <property type="entry name" value="PERIPLASMIC PHOSPHATE BINDING COMPONENT OF PHOSPHATE ABC TRANSPORTER"/>
    <property type="match status" value="1"/>
</dbReference>
<organism evidence="3 4">
    <name type="scientific">Candidatus Methanoperedens nitratireducens</name>
    <dbReference type="NCBI Taxonomy" id="1392998"/>
    <lineage>
        <taxon>Archaea</taxon>
        <taxon>Methanobacteriati</taxon>
        <taxon>Methanobacteriota</taxon>
        <taxon>Stenosarchaea group</taxon>
        <taxon>Methanomicrobia</taxon>
        <taxon>Methanosarcinales</taxon>
        <taxon>ANME-2 cluster</taxon>
        <taxon>Candidatus Methanoperedentaceae</taxon>
        <taxon>Candidatus Methanoperedens</taxon>
    </lineage>
</organism>
<feature type="domain" description="PBP" evidence="2">
    <location>
        <begin position="31"/>
        <end position="185"/>
    </location>
</feature>
<dbReference type="EMBL" id="LKCM01000137">
    <property type="protein sequence ID" value="KPQ43596.1"/>
    <property type="molecule type" value="Genomic_DNA"/>
</dbReference>
<dbReference type="SUPFAM" id="SSF53850">
    <property type="entry name" value="Periplasmic binding protein-like II"/>
    <property type="match status" value="1"/>
</dbReference>
<evidence type="ECO:0000259" key="2">
    <source>
        <dbReference type="Pfam" id="PF12849"/>
    </source>
</evidence>
<dbReference type="Gene3D" id="3.40.190.10">
    <property type="entry name" value="Periplasmic binding protein-like II"/>
    <property type="match status" value="1"/>
</dbReference>
<dbReference type="PANTHER" id="PTHR30570:SF1">
    <property type="entry name" value="PHOSPHATE-BINDING PROTEIN PSTS"/>
    <property type="match status" value="1"/>
</dbReference>
<accession>A0A0P7ZFN2</accession>
<dbReference type="Proteomes" id="UP000050360">
    <property type="component" value="Unassembled WGS sequence"/>
</dbReference>
<dbReference type="AlphaFoldDB" id="A0A0P7ZFN2"/>